<evidence type="ECO:0000313" key="3">
    <source>
        <dbReference type="Proteomes" id="UP000705867"/>
    </source>
</evidence>
<evidence type="ECO:0000313" key="2">
    <source>
        <dbReference type="EMBL" id="MBZ0155837.1"/>
    </source>
</evidence>
<organism evidence="2 3">
    <name type="scientific">Candidatus Nitrobium versatile</name>
    <dbReference type="NCBI Taxonomy" id="2884831"/>
    <lineage>
        <taxon>Bacteria</taxon>
        <taxon>Pseudomonadati</taxon>
        <taxon>Nitrospirota</taxon>
        <taxon>Nitrospiria</taxon>
        <taxon>Nitrospirales</taxon>
        <taxon>Nitrospiraceae</taxon>
        <taxon>Candidatus Nitrobium</taxon>
    </lineage>
</organism>
<accession>A0A953M1F0</accession>
<name>A0A953M1F0_9BACT</name>
<dbReference type="Proteomes" id="UP000705867">
    <property type="component" value="Unassembled WGS sequence"/>
</dbReference>
<dbReference type="EMBL" id="JAIOIV010000049">
    <property type="protein sequence ID" value="MBZ0155837.1"/>
    <property type="molecule type" value="Genomic_DNA"/>
</dbReference>
<evidence type="ECO:0000256" key="1">
    <source>
        <dbReference type="SAM" id="MobiDB-lite"/>
    </source>
</evidence>
<dbReference type="AlphaFoldDB" id="A0A953M1F0"/>
<reference evidence="2" key="1">
    <citation type="journal article" date="2021" name="bioRxiv">
        <title>Unraveling nitrogen, sulfur and carbon metabolic pathways and microbial community transcriptional responses to substrate deprivation and toxicity stresses in a bioreactor mimicking anoxic brackish coastal sediment conditions.</title>
        <authorList>
            <person name="Martins P.D."/>
            <person name="Echeveste M.J."/>
            <person name="Arshad A."/>
            <person name="Kurth J."/>
            <person name="Ouboter H."/>
            <person name="Jetten M.S.M."/>
            <person name="Welte C.U."/>
        </authorList>
    </citation>
    <scope>NUCLEOTIDE SEQUENCE</scope>
    <source>
        <strain evidence="2">MAG_39</strain>
    </source>
</reference>
<proteinExistence type="predicted"/>
<sequence length="56" mass="6482">MKKLLKQFETAMMAAAFAEEGAFETARQILKEEKLRKSNRPSVVKRTAQRKELRAD</sequence>
<comment type="caution">
    <text evidence="2">The sequence shown here is derived from an EMBL/GenBank/DDBJ whole genome shotgun (WGS) entry which is preliminary data.</text>
</comment>
<feature type="region of interest" description="Disordered" evidence="1">
    <location>
        <begin position="34"/>
        <end position="56"/>
    </location>
</feature>
<reference evidence="2" key="2">
    <citation type="submission" date="2021-08" db="EMBL/GenBank/DDBJ databases">
        <authorList>
            <person name="Dalcin Martins P."/>
        </authorList>
    </citation>
    <scope>NUCLEOTIDE SEQUENCE</scope>
    <source>
        <strain evidence="2">MAG_39</strain>
    </source>
</reference>
<gene>
    <name evidence="2" type="ORF">K8I29_06420</name>
</gene>
<protein>
    <submittedName>
        <fullName evidence="2">Uncharacterized protein</fullName>
    </submittedName>
</protein>